<organism evidence="2 3">
    <name type="scientific">Corynebacterium glaucum</name>
    <dbReference type="NCBI Taxonomy" id="187491"/>
    <lineage>
        <taxon>Bacteria</taxon>
        <taxon>Bacillati</taxon>
        <taxon>Actinomycetota</taxon>
        <taxon>Actinomycetes</taxon>
        <taxon>Mycobacteriales</taxon>
        <taxon>Corynebacteriaceae</taxon>
        <taxon>Corynebacterium</taxon>
    </lineage>
</organism>
<dbReference type="PANTHER" id="PTHR36844:SF1">
    <property type="entry name" value="PROTEASE PRSW"/>
    <property type="match status" value="1"/>
</dbReference>
<dbReference type="KEGG" id="cgv:CGLAU_05580"/>
<dbReference type="GO" id="GO:0008233">
    <property type="term" value="F:peptidase activity"/>
    <property type="evidence" value="ECO:0007669"/>
    <property type="project" value="InterPro"/>
</dbReference>
<name>A0A1Q2HW54_9CORY</name>
<feature type="transmembrane region" description="Helical" evidence="1">
    <location>
        <begin position="174"/>
        <end position="196"/>
    </location>
</feature>
<feature type="transmembrane region" description="Helical" evidence="1">
    <location>
        <begin position="66"/>
        <end position="90"/>
    </location>
</feature>
<feature type="transmembrane region" description="Helical" evidence="1">
    <location>
        <begin position="110"/>
        <end position="126"/>
    </location>
</feature>
<dbReference type="PANTHER" id="PTHR36844">
    <property type="entry name" value="PROTEASE PRSW"/>
    <property type="match status" value="1"/>
</dbReference>
<feature type="transmembrane region" description="Helical" evidence="1">
    <location>
        <begin position="31"/>
        <end position="54"/>
    </location>
</feature>
<feature type="transmembrane region" description="Helical" evidence="1">
    <location>
        <begin position="231"/>
        <end position="255"/>
    </location>
</feature>
<dbReference type="EMBL" id="CP019688">
    <property type="protein sequence ID" value="AQQ15087.1"/>
    <property type="molecule type" value="Genomic_DNA"/>
</dbReference>
<keyword evidence="3" id="KW-1185">Reference proteome</keyword>
<protein>
    <recommendedName>
        <fullName evidence="4">Protease PrsW</fullName>
    </recommendedName>
</protein>
<evidence type="ECO:0000256" key="1">
    <source>
        <dbReference type="SAM" id="Phobius"/>
    </source>
</evidence>
<proteinExistence type="predicted"/>
<dbReference type="RefSeq" id="WP_157731279.1">
    <property type="nucleotide sequence ID" value="NZ_BAAAKB010000006.1"/>
</dbReference>
<keyword evidence="1" id="KW-0812">Transmembrane</keyword>
<dbReference type="InterPro" id="IPR026898">
    <property type="entry name" value="PrsW"/>
</dbReference>
<sequence length="274" mass="29103">MRKQLVAQALCGIAILGLATLYVYRLTLVPWTSVFAGILAGFVIVAVTVVSLLLRKHPGRPGNPWWLPAGFLGGVGISVAIAPANTAYLQAAASLPEAVMSLFSSFPEETAKFLAVFALIAALVPIRRPIEAAVVGMAVGAGFTVAEVVNNSLIAASMDLQSDYFNGVGTMTALFVLGPFSHAVYTGLAAWGLGVFLCHTDQPLDWRLAHFAVWFLLATALHGTFNASRVIPGIAGLIAMVTVTVVEWMLLIWLYRRSRAIGRRDAAAQVSPGK</sequence>
<evidence type="ECO:0000313" key="2">
    <source>
        <dbReference type="EMBL" id="AQQ15087.1"/>
    </source>
</evidence>
<feature type="transmembrane region" description="Helical" evidence="1">
    <location>
        <begin position="208"/>
        <end position="225"/>
    </location>
</feature>
<evidence type="ECO:0000313" key="3">
    <source>
        <dbReference type="Proteomes" id="UP000217209"/>
    </source>
</evidence>
<reference evidence="2 3" key="1">
    <citation type="submission" date="2016-12" db="EMBL/GenBank/DDBJ databases">
        <authorList>
            <person name="Song W.-J."/>
            <person name="Kurnit D.M."/>
        </authorList>
    </citation>
    <scope>NUCLEOTIDE SEQUENCE [LARGE SCALE GENOMIC DNA]</scope>
    <source>
        <strain evidence="2 3">DSM 30827</strain>
    </source>
</reference>
<keyword evidence="1" id="KW-0472">Membrane</keyword>
<dbReference type="AlphaFoldDB" id="A0A1Q2HW54"/>
<feature type="transmembrane region" description="Helical" evidence="1">
    <location>
        <begin position="133"/>
        <end position="154"/>
    </location>
</feature>
<dbReference type="Proteomes" id="UP000217209">
    <property type="component" value="Chromosome"/>
</dbReference>
<accession>A0A1Q2HW54</accession>
<dbReference type="Pfam" id="PF13367">
    <property type="entry name" value="PrsW-protease"/>
    <property type="match status" value="1"/>
</dbReference>
<evidence type="ECO:0008006" key="4">
    <source>
        <dbReference type="Google" id="ProtNLM"/>
    </source>
</evidence>
<dbReference type="OrthoDB" id="9785431at2"/>
<gene>
    <name evidence="2" type="ORF">CGLAU_05580</name>
</gene>
<keyword evidence="1" id="KW-1133">Transmembrane helix</keyword>